<gene>
    <name evidence="4" type="ORF">MLC_5190</name>
</gene>
<evidence type="ECO:0000256" key="2">
    <source>
        <dbReference type="SAM" id="MobiDB-lite"/>
    </source>
</evidence>
<organism evidence="4 5">
    <name type="scientific">Mycoplasma mycoides subsp. capri LC str. 95010</name>
    <dbReference type="NCBI Taxonomy" id="862259"/>
    <lineage>
        <taxon>Bacteria</taxon>
        <taxon>Bacillati</taxon>
        <taxon>Mycoplasmatota</taxon>
        <taxon>Mollicutes</taxon>
        <taxon>Mycoplasmataceae</taxon>
        <taxon>Mycoplasma</taxon>
    </lineage>
</organism>
<evidence type="ECO:0000256" key="1">
    <source>
        <dbReference type="SAM" id="Coils"/>
    </source>
</evidence>
<dbReference type="HOGENOM" id="CLU_1784749_0_0_14"/>
<dbReference type="RefSeq" id="WP_013729642.1">
    <property type="nucleotide sequence ID" value="NC_015431.1"/>
</dbReference>
<keyword evidence="1" id="KW-0175">Coiled coil</keyword>
<evidence type="ECO:0000313" key="4">
    <source>
        <dbReference type="EMBL" id="CBW54247.1"/>
    </source>
</evidence>
<dbReference type="NCBIfam" id="NF038029">
    <property type="entry name" value="LP_plasma"/>
    <property type="match status" value="1"/>
</dbReference>
<dbReference type="OrthoDB" id="392096at2"/>
<dbReference type="PROSITE" id="PS51257">
    <property type="entry name" value="PROKAR_LIPOPROTEIN"/>
    <property type="match status" value="1"/>
</dbReference>
<feature type="compositionally biased region" description="Polar residues" evidence="2">
    <location>
        <begin position="25"/>
        <end position="57"/>
    </location>
</feature>
<dbReference type="EMBL" id="FQ377874">
    <property type="protein sequence ID" value="CBW54247.1"/>
    <property type="molecule type" value="Genomic_DNA"/>
</dbReference>
<dbReference type="NCBIfam" id="NF045726">
    <property type="entry name" value="XXplasma_LP"/>
    <property type="match status" value="1"/>
</dbReference>
<evidence type="ECO:0000313" key="5">
    <source>
        <dbReference type="Proteomes" id="UP000010103"/>
    </source>
</evidence>
<accession>F4MQ64</accession>
<dbReference type="AlphaFoldDB" id="F4MQ64"/>
<proteinExistence type="predicted"/>
<feature type="coiled-coil region" evidence="1">
    <location>
        <begin position="109"/>
        <end position="143"/>
    </location>
</feature>
<protein>
    <recommendedName>
        <fullName evidence="6">Lipoprotein</fullName>
    </recommendedName>
</protein>
<dbReference type="KEGG" id="mml:MLC_5190"/>
<feature type="chain" id="PRO_5003311439" description="Lipoprotein" evidence="3">
    <location>
        <begin position="24"/>
        <end position="145"/>
    </location>
</feature>
<sequence>MKKLITILSSFGLVITTGTTAVACKNNQPSSLKPTEDGNTSLTSNPENNGSENTDSIQNKERIEKIKGQLVQLEGAEQKATKLLGEITEGNKKVEGVSEEQREKFKNYLDSLNTQKTNVEETLKTIKSSKEKLQEKLKSLESKNN</sequence>
<feature type="region of interest" description="Disordered" evidence="2">
    <location>
        <begin position="25"/>
        <end position="60"/>
    </location>
</feature>
<reference evidence="5" key="2">
    <citation type="journal article" date="2011" name="BMC Genomics">
        <title>Mycoplasma mycoides, from mycoides Small Colony to capri. A microevolutionary perspective.</title>
        <authorList>
            <person name="Thiaucourt F."/>
            <person name="Manso-Silvan L."/>
            <person name="Salah W."/>
            <person name="Barbe V."/>
            <person name="Berger A."/>
            <person name="Jacob D."/>
            <person name="Breton M."/>
            <person name="Dupuy V."/>
            <person name="Lomenech A.M."/>
            <person name="Blanchard A."/>
            <person name="Sirand-Pugnet P."/>
        </authorList>
    </citation>
    <scope>NUCLEOTIDE SEQUENCE [LARGE SCALE GENOMIC DNA]</scope>
    <source>
        <strain evidence="5">95010</strain>
    </source>
</reference>
<evidence type="ECO:0008006" key="6">
    <source>
        <dbReference type="Google" id="ProtNLM"/>
    </source>
</evidence>
<dbReference type="InterPro" id="IPR054816">
    <property type="entry name" value="Lipoprotein_mollicutes-type_CS"/>
</dbReference>
<reference evidence="5" key="1">
    <citation type="journal article" date="2011" name="BMC Genomics">
        <title>Mycoplasma mycoides, from "mycoides Small Colony" to "capri". A microevolutionary perspective.</title>
        <authorList>
            <person name="Thiaucourt F."/>
            <person name="Manso-Silvan L."/>
            <person name="Salah W."/>
            <person name="Barbe V."/>
            <person name="Berger A."/>
            <person name="Jacob D."/>
            <person name="Breton M."/>
            <person name="Dupuy V."/>
            <person name="Lomenech A.M."/>
            <person name="Blanchard A."/>
            <person name="Sirand-Pugnet P."/>
        </authorList>
    </citation>
    <scope>NUCLEOTIDE SEQUENCE [LARGE SCALE GENOMIC DNA]</scope>
    <source>
        <strain evidence="5">95010</strain>
    </source>
</reference>
<feature type="signal peptide" evidence="3">
    <location>
        <begin position="1"/>
        <end position="23"/>
    </location>
</feature>
<name>F4MQ64_MYCML</name>
<dbReference type="Proteomes" id="UP000010103">
    <property type="component" value="Chromosome"/>
</dbReference>
<evidence type="ECO:0000256" key="3">
    <source>
        <dbReference type="SAM" id="SignalP"/>
    </source>
</evidence>
<keyword evidence="3" id="KW-0732">Signal</keyword>